<dbReference type="InterPro" id="IPR048685">
    <property type="entry name" value="COG3_C"/>
</dbReference>
<keyword evidence="13" id="KW-1185">Reference proteome</keyword>
<evidence type="ECO:0000259" key="10">
    <source>
        <dbReference type="Pfam" id="PF20671"/>
    </source>
</evidence>
<evidence type="ECO:0000256" key="3">
    <source>
        <dbReference type="ARBA" id="ARBA00020976"/>
    </source>
</evidence>
<feature type="domain" description="Conserved oligomeric Golgi complex subunit 3 C-terminal" evidence="10">
    <location>
        <begin position="262"/>
        <end position="580"/>
    </location>
</feature>
<dbReference type="InterPro" id="IPR048320">
    <property type="entry name" value="COG3_N"/>
</dbReference>
<dbReference type="GO" id="GO:0006891">
    <property type="term" value="P:intra-Golgi vesicle-mediated transport"/>
    <property type="evidence" value="ECO:0000318"/>
    <property type="project" value="GO_Central"/>
</dbReference>
<dbReference type="STRING" id="6412.T1G761"/>
<evidence type="ECO:0000256" key="7">
    <source>
        <dbReference type="ARBA" id="ARBA00023136"/>
    </source>
</evidence>
<dbReference type="OrthoDB" id="6275796at2759"/>
<dbReference type="EnsemblMetazoa" id="HelroT88759">
    <property type="protein sequence ID" value="HelroP88759"/>
    <property type="gene ID" value="HelroG88759"/>
</dbReference>
<dbReference type="HOGENOM" id="CLU_011639_1_1_1"/>
<dbReference type="Proteomes" id="UP000015101">
    <property type="component" value="Unassembled WGS sequence"/>
</dbReference>
<evidence type="ECO:0000256" key="8">
    <source>
        <dbReference type="ARBA" id="ARBA00031339"/>
    </source>
</evidence>
<evidence type="ECO:0000256" key="4">
    <source>
        <dbReference type="ARBA" id="ARBA00022448"/>
    </source>
</evidence>
<evidence type="ECO:0000256" key="5">
    <source>
        <dbReference type="ARBA" id="ARBA00022927"/>
    </source>
</evidence>
<evidence type="ECO:0000256" key="1">
    <source>
        <dbReference type="ARBA" id="ARBA00004395"/>
    </source>
</evidence>
<feature type="domain" description="Conserved oligomeric Golgi complex subunit 3 N-terminal" evidence="9">
    <location>
        <begin position="98"/>
        <end position="241"/>
    </location>
</feature>
<dbReference type="FunCoup" id="T1G761">
    <property type="interactions" value="1240"/>
</dbReference>
<evidence type="ECO:0000256" key="6">
    <source>
        <dbReference type="ARBA" id="ARBA00023034"/>
    </source>
</evidence>
<gene>
    <name evidence="12" type="primary">20216908</name>
    <name evidence="11" type="ORF">HELRODRAFT_88759</name>
</gene>
<evidence type="ECO:0000259" key="9">
    <source>
        <dbReference type="Pfam" id="PF04136"/>
    </source>
</evidence>
<dbReference type="KEGG" id="hro:HELRODRAFT_88759"/>
<dbReference type="RefSeq" id="XP_009028436.1">
    <property type="nucleotide sequence ID" value="XM_009030188.1"/>
</dbReference>
<dbReference type="PANTHER" id="PTHR13302:SF8">
    <property type="entry name" value="CONSERVED OLIGOMERIC GOLGI COMPLEX SUBUNIT 3"/>
    <property type="match status" value="1"/>
</dbReference>
<dbReference type="EMBL" id="AMQM01007415">
    <property type="status" value="NOT_ANNOTATED_CDS"/>
    <property type="molecule type" value="Genomic_DNA"/>
</dbReference>
<dbReference type="GO" id="GO:0005801">
    <property type="term" value="C:cis-Golgi network"/>
    <property type="evidence" value="ECO:0007669"/>
    <property type="project" value="InterPro"/>
</dbReference>
<keyword evidence="4" id="KW-0813">Transport</keyword>
<evidence type="ECO:0000256" key="2">
    <source>
        <dbReference type="ARBA" id="ARBA00009936"/>
    </source>
</evidence>
<reference evidence="11 13" key="2">
    <citation type="journal article" date="2013" name="Nature">
        <title>Insights into bilaterian evolution from three spiralian genomes.</title>
        <authorList>
            <person name="Simakov O."/>
            <person name="Marletaz F."/>
            <person name="Cho S.J."/>
            <person name="Edsinger-Gonzales E."/>
            <person name="Havlak P."/>
            <person name="Hellsten U."/>
            <person name="Kuo D.H."/>
            <person name="Larsson T."/>
            <person name="Lv J."/>
            <person name="Arendt D."/>
            <person name="Savage R."/>
            <person name="Osoegawa K."/>
            <person name="de Jong P."/>
            <person name="Grimwood J."/>
            <person name="Chapman J.A."/>
            <person name="Shapiro H."/>
            <person name="Aerts A."/>
            <person name="Otillar R.P."/>
            <person name="Terry A.Y."/>
            <person name="Boore J.L."/>
            <person name="Grigoriev I.V."/>
            <person name="Lindberg D.R."/>
            <person name="Seaver E.C."/>
            <person name="Weisblat D.A."/>
            <person name="Putnam N.H."/>
            <person name="Rokhsar D.S."/>
        </authorList>
    </citation>
    <scope>NUCLEOTIDE SEQUENCE</scope>
</reference>
<dbReference type="AlphaFoldDB" id="T1G761"/>
<dbReference type="GO" id="GO:0000139">
    <property type="term" value="C:Golgi membrane"/>
    <property type="evidence" value="ECO:0007669"/>
    <property type="project" value="UniProtKB-SubCell"/>
</dbReference>
<dbReference type="InParanoid" id="T1G761"/>
<comment type="similarity">
    <text evidence="2">Belongs to the COG3 family.</text>
</comment>
<dbReference type="InterPro" id="IPR007265">
    <property type="entry name" value="COG_su3"/>
</dbReference>
<proteinExistence type="inferred from homology"/>
<dbReference type="OMA" id="DEFELWG"/>
<name>T1G761_HELRO</name>
<sequence>MLGSSLDKDVRLKLLLWEDKDNPLVVLTNLQKDSVFDMSSQLCTNKIYPETLPVDDLAIPAYVDTSKLEANSQNFSFLTKFAKLEKELVKSKFGELLQYATILSEWIAECNKFLEEADSNLEMLTILKTDFIKVATKTNLLHEACEILLDEQSKCVQAVELINDQLVVFKECETVHQKINSPTFNVQSEHFSSTLYRIDECIDYLKAHEHFKESTAYLEKFQNYLVCCLRLLKNYVFNTFETVTHQVMKLDVEDNISENAFVLLYGKFRMKASKVKGYIEMIENRKGDRAEYLVLLNEVLNFYISVRSSLLIPSVSAAIKDMSEKHSKDLCYFIRSGCILLVHICEDEHNLFNDFFSCDTDLLNEMLESLCMLLYDALRPLIIHVIHMESLTEICSIFQDELVDNPGHTQNKFKSFKKICSQMLQDVQERLVYRTNIYIKNEILNYVPSSGDLAYPEKLDMIKAITEQNSKVVEDKDKFSSNQFVYADHALWYPTVKRSLTVLSKLHRSVDKSIFHGLSQEVLACCVHSLIFAKKSISTNKSNLDGELFFIKHLLILREQIIPFQLDNVVKETSIDFSKIKGAAVDLIKSRSNLFAFNNNNALLQFFFEGTPSFYETFFDCKKVVDDNLKKSCEDFIKIATSMLVGNLQEFMNKISIIKNKLSSGGLSLKTQPFASPENVKSIVTSAYRILKQDRLHILKLMSLYLSNSDTEYILFKPIKSNILQVYNEFGTFLKEYYTEEDMFLIAAPSIDQINILMNNKVEP</sequence>
<dbReference type="Pfam" id="PF04136">
    <property type="entry name" value="COG3_N"/>
    <property type="match status" value="1"/>
</dbReference>
<dbReference type="GO" id="GO:0007030">
    <property type="term" value="P:Golgi organization"/>
    <property type="evidence" value="ECO:0000318"/>
    <property type="project" value="GO_Central"/>
</dbReference>
<evidence type="ECO:0000313" key="13">
    <source>
        <dbReference type="Proteomes" id="UP000015101"/>
    </source>
</evidence>
<evidence type="ECO:0000313" key="12">
    <source>
        <dbReference type="EnsemblMetazoa" id="HelroP88759"/>
    </source>
</evidence>
<keyword evidence="7" id="KW-0472">Membrane</keyword>
<comment type="subcellular location">
    <subcellularLocation>
        <location evidence="1">Golgi apparatus membrane</location>
        <topology evidence="1">Peripheral membrane protein</topology>
    </subcellularLocation>
</comment>
<reference evidence="13" key="1">
    <citation type="submission" date="2012-12" db="EMBL/GenBank/DDBJ databases">
        <authorList>
            <person name="Hellsten U."/>
            <person name="Grimwood J."/>
            <person name="Chapman J.A."/>
            <person name="Shapiro H."/>
            <person name="Aerts A."/>
            <person name="Otillar R.P."/>
            <person name="Terry A.Y."/>
            <person name="Boore J.L."/>
            <person name="Simakov O."/>
            <person name="Marletaz F."/>
            <person name="Cho S.-J."/>
            <person name="Edsinger-Gonzales E."/>
            <person name="Havlak P."/>
            <person name="Kuo D.-H."/>
            <person name="Larsson T."/>
            <person name="Lv J."/>
            <person name="Arendt D."/>
            <person name="Savage R."/>
            <person name="Osoegawa K."/>
            <person name="de Jong P."/>
            <person name="Lindberg D.R."/>
            <person name="Seaver E.C."/>
            <person name="Weisblat D.A."/>
            <person name="Putnam N.H."/>
            <person name="Grigoriev I.V."/>
            <person name="Rokhsar D.S."/>
        </authorList>
    </citation>
    <scope>NUCLEOTIDE SEQUENCE</scope>
</reference>
<protein>
    <recommendedName>
        <fullName evidence="3">Conserved oligomeric Golgi complex subunit 3</fullName>
    </recommendedName>
    <alternativeName>
        <fullName evidence="8">Component of oligomeric Golgi complex 3</fullName>
    </alternativeName>
</protein>
<accession>T1G761</accession>
<dbReference type="CTD" id="20216908"/>
<dbReference type="eggNOG" id="KOG2604">
    <property type="taxonomic scope" value="Eukaryota"/>
</dbReference>
<dbReference type="GO" id="GO:0006886">
    <property type="term" value="P:intracellular protein transport"/>
    <property type="evidence" value="ECO:0007669"/>
    <property type="project" value="InterPro"/>
</dbReference>
<dbReference type="GO" id="GO:0017119">
    <property type="term" value="C:Golgi transport complex"/>
    <property type="evidence" value="ECO:0000318"/>
    <property type="project" value="GO_Central"/>
</dbReference>
<dbReference type="Pfam" id="PF20671">
    <property type="entry name" value="COG3_C"/>
    <property type="match status" value="1"/>
</dbReference>
<dbReference type="GeneID" id="20216908"/>
<dbReference type="EMBL" id="KB097612">
    <property type="protein sequence ID" value="ESN93408.1"/>
    <property type="molecule type" value="Genomic_DNA"/>
</dbReference>
<organism evidence="12 13">
    <name type="scientific">Helobdella robusta</name>
    <name type="common">Californian leech</name>
    <dbReference type="NCBI Taxonomy" id="6412"/>
    <lineage>
        <taxon>Eukaryota</taxon>
        <taxon>Metazoa</taxon>
        <taxon>Spiralia</taxon>
        <taxon>Lophotrochozoa</taxon>
        <taxon>Annelida</taxon>
        <taxon>Clitellata</taxon>
        <taxon>Hirudinea</taxon>
        <taxon>Rhynchobdellida</taxon>
        <taxon>Glossiphoniidae</taxon>
        <taxon>Helobdella</taxon>
    </lineage>
</organism>
<evidence type="ECO:0000313" key="11">
    <source>
        <dbReference type="EMBL" id="ESN93408.1"/>
    </source>
</evidence>
<reference evidence="12" key="3">
    <citation type="submission" date="2015-06" db="UniProtKB">
        <authorList>
            <consortium name="EnsemblMetazoa"/>
        </authorList>
    </citation>
    <scope>IDENTIFICATION</scope>
</reference>
<keyword evidence="6" id="KW-0333">Golgi apparatus</keyword>
<keyword evidence="5" id="KW-0653">Protein transport</keyword>
<dbReference type="PANTHER" id="PTHR13302">
    <property type="entry name" value="CONSERVED OLIGOMERIC GOLGI COMPLEX COMPONENT 3"/>
    <property type="match status" value="1"/>
</dbReference>